<dbReference type="Pfam" id="PF20329">
    <property type="entry name" value="DUF6624"/>
    <property type="match status" value="1"/>
</dbReference>
<protein>
    <submittedName>
        <fullName evidence="12">Energy transducer TonB</fullName>
    </submittedName>
</protein>
<keyword evidence="9" id="KW-0472">Membrane</keyword>
<dbReference type="Pfam" id="PF03544">
    <property type="entry name" value="TonB_C"/>
    <property type="match status" value="1"/>
</dbReference>
<keyword evidence="7" id="KW-0653">Protein transport</keyword>
<keyword evidence="6" id="KW-0812">Transmembrane</keyword>
<keyword evidence="3" id="KW-0813">Transport</keyword>
<keyword evidence="10" id="KW-0732">Signal</keyword>
<feature type="domain" description="TonB C-terminal" evidence="11">
    <location>
        <begin position="333"/>
        <end position="424"/>
    </location>
</feature>
<feature type="chain" id="PRO_5045857501" evidence="10">
    <location>
        <begin position="27"/>
        <end position="424"/>
    </location>
</feature>
<evidence type="ECO:0000256" key="3">
    <source>
        <dbReference type="ARBA" id="ARBA00022448"/>
    </source>
</evidence>
<accession>A0ABY4B6S5</accession>
<reference evidence="12 13" key="1">
    <citation type="submission" date="2022-03" db="EMBL/GenBank/DDBJ databases">
        <title>Hymenobactersp. isolated from the air.</title>
        <authorList>
            <person name="Won M."/>
            <person name="Kwon S.-W."/>
        </authorList>
    </citation>
    <scope>NUCLEOTIDE SEQUENCE [LARGE SCALE GENOMIC DNA]</scope>
    <source>
        <strain evidence="12 13">KACC 22596</strain>
    </source>
</reference>
<keyword evidence="8" id="KW-1133">Transmembrane helix</keyword>
<dbReference type="Gene3D" id="3.30.1150.10">
    <property type="match status" value="1"/>
</dbReference>
<sequence length="424" mass="46871">MRHPLSVAFLALVIAHASLSTAEAQAAPDVLAPARQHFLHQEYGAASASYQKGLKQTSGKARDYYQAAQAAARNHEPKRALDWLSQAVAKGYFSEAQLRAEADFASLESQSTWPRLLAQARTKQQQHEAAFDPALVALLKKIQFQDQQYRIEAEAAERKFGINAPQIAEAMRRQAPVDIRLARQVDSLIARHGYPGRSLVGEYQKSAAFLVLQHNPDEKYLPLLTAAADKKELAWSSVAIFIDRIKKERGEPQVYGSQFRGEADGHYQLQPIEDEPNVDVRRAKVGLPPLAEYLQHWGIAYQVPTATHNPNPPTLYAPSAAAPVVAAREASAVELIGSYEALKAQVQYPADARAKQVRGKVTLQMRIDPAGVPQDVMVVKGLGYGCDEEALRVMRAARYQNAAGQDHEIRVSLPFPYEPAQEEK</sequence>
<evidence type="ECO:0000256" key="4">
    <source>
        <dbReference type="ARBA" id="ARBA00022475"/>
    </source>
</evidence>
<organism evidence="12 13">
    <name type="scientific">Hymenobacter monticola</name>
    <dbReference type="NCBI Taxonomy" id="1705399"/>
    <lineage>
        <taxon>Bacteria</taxon>
        <taxon>Pseudomonadati</taxon>
        <taxon>Bacteroidota</taxon>
        <taxon>Cytophagia</taxon>
        <taxon>Cytophagales</taxon>
        <taxon>Hymenobacteraceae</taxon>
        <taxon>Hymenobacter</taxon>
    </lineage>
</organism>
<dbReference type="InterPro" id="IPR051045">
    <property type="entry name" value="TonB-dependent_transducer"/>
</dbReference>
<dbReference type="Proteomes" id="UP000831390">
    <property type="component" value="Chromosome"/>
</dbReference>
<proteinExistence type="inferred from homology"/>
<evidence type="ECO:0000256" key="5">
    <source>
        <dbReference type="ARBA" id="ARBA00022519"/>
    </source>
</evidence>
<dbReference type="RefSeq" id="WP_243513805.1">
    <property type="nucleotide sequence ID" value="NZ_CP094534.1"/>
</dbReference>
<dbReference type="NCBIfam" id="TIGR01352">
    <property type="entry name" value="tonB_Cterm"/>
    <property type="match status" value="1"/>
</dbReference>
<dbReference type="PANTHER" id="PTHR33446">
    <property type="entry name" value="PROTEIN TONB-RELATED"/>
    <property type="match status" value="1"/>
</dbReference>
<dbReference type="InterPro" id="IPR037682">
    <property type="entry name" value="TonB_C"/>
</dbReference>
<evidence type="ECO:0000256" key="6">
    <source>
        <dbReference type="ARBA" id="ARBA00022692"/>
    </source>
</evidence>
<name>A0ABY4B6S5_9BACT</name>
<dbReference type="InterPro" id="IPR006260">
    <property type="entry name" value="TonB/TolA_C"/>
</dbReference>
<evidence type="ECO:0000256" key="8">
    <source>
        <dbReference type="ARBA" id="ARBA00022989"/>
    </source>
</evidence>
<dbReference type="SUPFAM" id="SSF74653">
    <property type="entry name" value="TolA/TonB C-terminal domain"/>
    <property type="match status" value="1"/>
</dbReference>
<keyword evidence="13" id="KW-1185">Reference proteome</keyword>
<evidence type="ECO:0000313" key="12">
    <source>
        <dbReference type="EMBL" id="UOE33716.1"/>
    </source>
</evidence>
<keyword evidence="5" id="KW-0997">Cell inner membrane</keyword>
<evidence type="ECO:0000256" key="1">
    <source>
        <dbReference type="ARBA" id="ARBA00004383"/>
    </source>
</evidence>
<evidence type="ECO:0000256" key="2">
    <source>
        <dbReference type="ARBA" id="ARBA00006555"/>
    </source>
</evidence>
<gene>
    <name evidence="12" type="ORF">MTP16_21660</name>
</gene>
<dbReference type="EMBL" id="CP094534">
    <property type="protein sequence ID" value="UOE33716.1"/>
    <property type="molecule type" value="Genomic_DNA"/>
</dbReference>
<dbReference type="InterPro" id="IPR046732">
    <property type="entry name" value="DUF6624"/>
</dbReference>
<evidence type="ECO:0000256" key="9">
    <source>
        <dbReference type="ARBA" id="ARBA00023136"/>
    </source>
</evidence>
<keyword evidence="4" id="KW-1003">Cell membrane</keyword>
<evidence type="ECO:0000256" key="10">
    <source>
        <dbReference type="SAM" id="SignalP"/>
    </source>
</evidence>
<evidence type="ECO:0000313" key="13">
    <source>
        <dbReference type="Proteomes" id="UP000831390"/>
    </source>
</evidence>
<comment type="similarity">
    <text evidence="2">Belongs to the TonB family.</text>
</comment>
<dbReference type="PANTHER" id="PTHR33446:SF2">
    <property type="entry name" value="PROTEIN TONB"/>
    <property type="match status" value="1"/>
</dbReference>
<comment type="subcellular location">
    <subcellularLocation>
        <location evidence="1">Cell inner membrane</location>
        <topology evidence="1">Single-pass membrane protein</topology>
        <orientation evidence="1">Periplasmic side</orientation>
    </subcellularLocation>
</comment>
<evidence type="ECO:0000259" key="11">
    <source>
        <dbReference type="PROSITE" id="PS52015"/>
    </source>
</evidence>
<feature type="signal peptide" evidence="10">
    <location>
        <begin position="1"/>
        <end position="26"/>
    </location>
</feature>
<dbReference type="PROSITE" id="PS52015">
    <property type="entry name" value="TONB_CTD"/>
    <property type="match status" value="1"/>
</dbReference>
<evidence type="ECO:0000256" key="7">
    <source>
        <dbReference type="ARBA" id="ARBA00022927"/>
    </source>
</evidence>